<accession>A0ABU0INY4</accession>
<keyword evidence="2" id="KW-1185">Reference proteome</keyword>
<dbReference type="Gene3D" id="3.60.15.10">
    <property type="entry name" value="Ribonuclease Z/Hydroxyacylglutathione hydrolase-like"/>
    <property type="match status" value="1"/>
</dbReference>
<dbReference type="Proteomes" id="UP001228905">
    <property type="component" value="Unassembled WGS sequence"/>
</dbReference>
<dbReference type="PANTHER" id="PTHR43546">
    <property type="entry name" value="UPF0173 METAL-DEPENDENT HYDROLASE MJ1163-RELATED"/>
    <property type="match status" value="1"/>
</dbReference>
<protein>
    <submittedName>
        <fullName evidence="1">L-ascorbate metabolism protein UlaG (Beta-lactamase superfamily)</fullName>
    </submittedName>
</protein>
<reference evidence="1 2" key="1">
    <citation type="submission" date="2023-07" db="EMBL/GenBank/DDBJ databases">
        <title>Genomic Encyclopedia of Type Strains, Phase IV (KMG-IV): sequencing the most valuable type-strain genomes for metagenomic binning, comparative biology and taxonomic classification.</title>
        <authorList>
            <person name="Goeker M."/>
        </authorList>
    </citation>
    <scope>NUCLEOTIDE SEQUENCE [LARGE SCALE GENOMIC DNA]</scope>
    <source>
        <strain evidence="1 2">DSM 18695</strain>
    </source>
</reference>
<sequence>MKIRYIANACFHITLSTGQTLLTDPWFDGPCQQTWWNFPPVPDALKAQIWASRPDAIYISHLHHDHLHPQTLAPFDRATPVIIGKMNTPNLRAALNVLGFTNLIEVPFETRHAWGAAELVLFKDFHGNTKGDETAVEYDLDTSIYLYDPDGARLFNAVDNTILPADAARIAAEYGVPDIAMLPYASASLYPMAMGDYDDAKKLEAMRAIRTRTTANFRENFKALGPKRVIPAGGEYVLGGPVAELSRYLPQPLEAELAAEVGEALAKLHPGDELDSEILAITREKDAPFRNFTDDQRAAYAMTLADHHPSYVTLNLPRDLPFDWTRALKKCAANYAARREKMGLSIPADIHLDVRDGGGNPLTTFSFSAGDGEGERASLTYQLDRNLLFALITGLLSWNAIEASALMTIRRDPDVYLHDLHRGIVHFTLVS</sequence>
<gene>
    <name evidence="1" type="ORF">QO010_000425</name>
</gene>
<dbReference type="Pfam" id="PF13483">
    <property type="entry name" value="Lactamase_B_3"/>
    <property type="match status" value="1"/>
</dbReference>
<dbReference type="PANTHER" id="PTHR43546:SF3">
    <property type="entry name" value="UPF0173 METAL-DEPENDENT HYDROLASE MJ1163"/>
    <property type="match status" value="1"/>
</dbReference>
<evidence type="ECO:0000313" key="2">
    <source>
        <dbReference type="Proteomes" id="UP001228905"/>
    </source>
</evidence>
<proteinExistence type="predicted"/>
<dbReference type="SUPFAM" id="SSF56281">
    <property type="entry name" value="Metallo-hydrolase/oxidoreductase"/>
    <property type="match status" value="1"/>
</dbReference>
<dbReference type="InterPro" id="IPR050114">
    <property type="entry name" value="UPF0173_UPF0282_UlaG_hydrolase"/>
</dbReference>
<organism evidence="1 2">
    <name type="scientific">Caulobacter ginsengisoli</name>
    <dbReference type="NCBI Taxonomy" id="400775"/>
    <lineage>
        <taxon>Bacteria</taxon>
        <taxon>Pseudomonadati</taxon>
        <taxon>Pseudomonadota</taxon>
        <taxon>Alphaproteobacteria</taxon>
        <taxon>Caulobacterales</taxon>
        <taxon>Caulobacteraceae</taxon>
        <taxon>Caulobacter</taxon>
    </lineage>
</organism>
<comment type="caution">
    <text evidence="1">The sequence shown here is derived from an EMBL/GenBank/DDBJ whole genome shotgun (WGS) entry which is preliminary data.</text>
</comment>
<name>A0ABU0INY4_9CAUL</name>
<evidence type="ECO:0000313" key="1">
    <source>
        <dbReference type="EMBL" id="MDQ0462677.1"/>
    </source>
</evidence>
<dbReference type="EMBL" id="JAUSVS010000001">
    <property type="protein sequence ID" value="MDQ0462677.1"/>
    <property type="molecule type" value="Genomic_DNA"/>
</dbReference>
<dbReference type="InterPro" id="IPR036866">
    <property type="entry name" value="RibonucZ/Hydroxyglut_hydro"/>
</dbReference>
<dbReference type="RefSeq" id="WP_307345330.1">
    <property type="nucleotide sequence ID" value="NZ_JAUSVS010000001.1"/>
</dbReference>